<feature type="domain" description="Chemokine interleukin-8-like" evidence="5">
    <location>
        <begin position="49"/>
        <end position="107"/>
    </location>
</feature>
<dbReference type="GO" id="GO:0005615">
    <property type="term" value="C:extracellular space"/>
    <property type="evidence" value="ECO:0007669"/>
    <property type="project" value="UniProtKB-KW"/>
</dbReference>
<evidence type="ECO:0000313" key="7">
    <source>
        <dbReference type="Proteomes" id="UP000694520"/>
    </source>
</evidence>
<name>A0A8B9YMG2_BOSMU</name>
<keyword evidence="4" id="KW-0145">Chemotaxis</keyword>
<organism evidence="6 7">
    <name type="scientific">Bos mutus grunniens</name>
    <name type="common">Wild yak</name>
    <name type="synonym">Bos grunniens</name>
    <dbReference type="NCBI Taxonomy" id="30521"/>
    <lineage>
        <taxon>Eukaryota</taxon>
        <taxon>Metazoa</taxon>
        <taxon>Chordata</taxon>
        <taxon>Craniata</taxon>
        <taxon>Vertebrata</taxon>
        <taxon>Euteleostomi</taxon>
        <taxon>Mammalia</taxon>
        <taxon>Eutheria</taxon>
        <taxon>Laurasiatheria</taxon>
        <taxon>Artiodactyla</taxon>
        <taxon>Ruminantia</taxon>
        <taxon>Pecora</taxon>
        <taxon>Bovidae</taxon>
        <taxon>Bovinae</taxon>
        <taxon>Bos</taxon>
    </lineage>
</organism>
<dbReference type="GO" id="GO:0048245">
    <property type="term" value="P:eosinophil chemotaxis"/>
    <property type="evidence" value="ECO:0007669"/>
    <property type="project" value="TreeGrafter"/>
</dbReference>
<dbReference type="Proteomes" id="UP000694520">
    <property type="component" value="Chromosome 19"/>
</dbReference>
<keyword evidence="4" id="KW-0964">Secreted</keyword>
<proteinExistence type="inferred from homology"/>
<comment type="similarity">
    <text evidence="1 4">Belongs to the intercrine beta (chemokine CC) family.</text>
</comment>
<dbReference type="GeneTree" id="ENSGT01100000263482"/>
<dbReference type="SMART" id="SM00199">
    <property type="entry name" value="SCY"/>
    <property type="match status" value="1"/>
</dbReference>
<dbReference type="Pfam" id="PF00048">
    <property type="entry name" value="IL8"/>
    <property type="match status" value="1"/>
</dbReference>
<dbReference type="InterPro" id="IPR001811">
    <property type="entry name" value="Chemokine_IL8-like_dom"/>
</dbReference>
<dbReference type="CDD" id="cd00272">
    <property type="entry name" value="Chemokine_CC"/>
    <property type="match status" value="1"/>
</dbReference>
<dbReference type="FunFam" id="2.40.50.40:FF:000002">
    <property type="entry name" value="C-C motif chemokine"/>
    <property type="match status" value="1"/>
</dbReference>
<dbReference type="GO" id="GO:0048020">
    <property type="term" value="F:CCR chemokine receptor binding"/>
    <property type="evidence" value="ECO:0007669"/>
    <property type="project" value="TreeGrafter"/>
</dbReference>
<sequence length="112" mass="12506">MQCGLAKRFFKRRREEEEQAVSCQVLPSPVSLPSSGAAGNADRGLTGNMRVCCFSSITRKIPLSLVKNYERTSDKCPQEAVIFQTRSGRSICANPGQAWVQKYIEYLDQTSK</sequence>
<dbReference type="InterPro" id="IPR036048">
    <property type="entry name" value="Interleukin_8-like_sf"/>
</dbReference>
<dbReference type="Gene3D" id="2.40.50.40">
    <property type="match status" value="1"/>
</dbReference>
<reference evidence="6" key="1">
    <citation type="submission" date="2019-05" db="EMBL/GenBank/DDBJ databases">
        <authorList>
            <person name="Zhang S."/>
            <person name="Liu J."/>
        </authorList>
    </citation>
    <scope>NUCLEOTIDE SEQUENCE [LARGE SCALE GENOMIC DNA]</scope>
</reference>
<dbReference type="GO" id="GO:0061844">
    <property type="term" value="P:antimicrobial humoral immune response mediated by antimicrobial peptide"/>
    <property type="evidence" value="ECO:0007669"/>
    <property type="project" value="TreeGrafter"/>
</dbReference>
<dbReference type="InterPro" id="IPR000827">
    <property type="entry name" value="Chemokine_CC_CS"/>
</dbReference>
<evidence type="ECO:0000256" key="3">
    <source>
        <dbReference type="ARBA" id="ARBA00023157"/>
    </source>
</evidence>
<keyword evidence="7" id="KW-1185">Reference proteome</keyword>
<evidence type="ECO:0000256" key="4">
    <source>
        <dbReference type="RuleBase" id="RU361150"/>
    </source>
</evidence>
<reference evidence="6" key="2">
    <citation type="submission" date="2025-08" db="UniProtKB">
        <authorList>
            <consortium name="Ensembl"/>
        </authorList>
    </citation>
    <scope>IDENTIFICATION</scope>
</reference>
<dbReference type="GO" id="GO:0070098">
    <property type="term" value="P:chemokine-mediated signaling pathway"/>
    <property type="evidence" value="ECO:0007669"/>
    <property type="project" value="TreeGrafter"/>
</dbReference>
<dbReference type="InterPro" id="IPR039809">
    <property type="entry name" value="Chemokine_b/g/d"/>
</dbReference>
<dbReference type="GO" id="GO:0008009">
    <property type="term" value="F:chemokine activity"/>
    <property type="evidence" value="ECO:0007669"/>
    <property type="project" value="InterPro"/>
</dbReference>
<dbReference type="AlphaFoldDB" id="A0A8B9YMG2"/>
<comment type="subcellular location">
    <subcellularLocation>
        <location evidence="4">Secreted</location>
    </subcellularLocation>
</comment>
<protein>
    <recommendedName>
        <fullName evidence="4">C-C motif chemokine</fullName>
    </recommendedName>
</protein>
<dbReference type="SUPFAM" id="SSF54117">
    <property type="entry name" value="Interleukin 8-like chemokines"/>
    <property type="match status" value="1"/>
</dbReference>
<dbReference type="GO" id="GO:0030335">
    <property type="term" value="P:positive regulation of cell migration"/>
    <property type="evidence" value="ECO:0007669"/>
    <property type="project" value="TreeGrafter"/>
</dbReference>
<dbReference type="Ensembl" id="ENSBGRT00000044096.1">
    <property type="protein sequence ID" value="ENSBGRP00000038071.1"/>
    <property type="gene ID" value="ENSBGRG00000023865.1"/>
</dbReference>
<dbReference type="PROSITE" id="PS00472">
    <property type="entry name" value="SMALL_CYTOKINES_CC"/>
    <property type="match status" value="1"/>
</dbReference>
<dbReference type="PANTHER" id="PTHR12015">
    <property type="entry name" value="SMALL INDUCIBLE CYTOKINE A"/>
    <property type="match status" value="1"/>
</dbReference>
<keyword evidence="3" id="KW-1015">Disulfide bond</keyword>
<dbReference type="GO" id="GO:0006954">
    <property type="term" value="P:inflammatory response"/>
    <property type="evidence" value="ECO:0007669"/>
    <property type="project" value="TreeGrafter"/>
</dbReference>
<reference evidence="6" key="3">
    <citation type="submission" date="2025-09" db="UniProtKB">
        <authorList>
            <consortium name="Ensembl"/>
        </authorList>
    </citation>
    <scope>IDENTIFICATION</scope>
</reference>
<evidence type="ECO:0000256" key="2">
    <source>
        <dbReference type="ARBA" id="ARBA00022514"/>
    </source>
</evidence>
<evidence type="ECO:0000259" key="5">
    <source>
        <dbReference type="SMART" id="SM00199"/>
    </source>
</evidence>
<accession>A0A8B9YMG2</accession>
<keyword evidence="2 4" id="KW-0202">Cytokine</keyword>
<dbReference type="PANTHER" id="PTHR12015:SF149">
    <property type="entry name" value="REGAKINE-1"/>
    <property type="match status" value="1"/>
</dbReference>
<evidence type="ECO:0000313" key="6">
    <source>
        <dbReference type="Ensembl" id="ENSBGRP00000038071.1"/>
    </source>
</evidence>
<evidence type="ECO:0000256" key="1">
    <source>
        <dbReference type="ARBA" id="ARBA00010868"/>
    </source>
</evidence>